<comment type="caution">
    <text evidence="1">The sequence shown here is derived from an EMBL/GenBank/DDBJ whole genome shotgun (WGS) entry which is preliminary data.</text>
</comment>
<proteinExistence type="predicted"/>
<organism evidence="1 2">
    <name type="scientific">Coemansia linderi</name>
    <dbReference type="NCBI Taxonomy" id="2663919"/>
    <lineage>
        <taxon>Eukaryota</taxon>
        <taxon>Fungi</taxon>
        <taxon>Fungi incertae sedis</taxon>
        <taxon>Zoopagomycota</taxon>
        <taxon>Kickxellomycotina</taxon>
        <taxon>Kickxellomycetes</taxon>
        <taxon>Kickxellales</taxon>
        <taxon>Kickxellaceae</taxon>
        <taxon>Coemansia</taxon>
    </lineage>
</organism>
<evidence type="ECO:0000313" key="1">
    <source>
        <dbReference type="EMBL" id="KAJ2765288.1"/>
    </source>
</evidence>
<dbReference type="EMBL" id="JANBUK010004019">
    <property type="protein sequence ID" value="KAJ2765288.1"/>
    <property type="molecule type" value="Genomic_DNA"/>
</dbReference>
<sequence>MVSPMLFVARARLGGGALDGRELAEYLRSFVTLPDDTVLSSLPQLRATTAAERRPGAMTKPEQAKSKRDLLAEKREREATMRSKFAEWVSSMAHTMVRVSELRRLGMLRDSGDP</sequence>
<feature type="non-terminal residue" evidence="1">
    <location>
        <position position="114"/>
    </location>
</feature>
<keyword evidence="2" id="KW-1185">Reference proteome</keyword>
<evidence type="ECO:0000313" key="2">
    <source>
        <dbReference type="Proteomes" id="UP001140066"/>
    </source>
</evidence>
<reference evidence="1" key="1">
    <citation type="submission" date="2022-07" db="EMBL/GenBank/DDBJ databases">
        <title>Phylogenomic reconstructions and comparative analyses of Kickxellomycotina fungi.</title>
        <authorList>
            <person name="Reynolds N.K."/>
            <person name="Stajich J.E."/>
            <person name="Barry K."/>
            <person name="Grigoriev I.V."/>
            <person name="Crous P."/>
            <person name="Smith M.E."/>
        </authorList>
    </citation>
    <scope>NUCLEOTIDE SEQUENCE</scope>
    <source>
        <strain evidence="1">BCRC 34191</strain>
    </source>
</reference>
<dbReference type="Proteomes" id="UP001140066">
    <property type="component" value="Unassembled WGS sequence"/>
</dbReference>
<name>A0ACC1JQP5_9FUNG</name>
<gene>
    <name evidence="1" type="ORF">GGI18_006248</name>
</gene>
<protein>
    <submittedName>
        <fullName evidence="1">Uncharacterized protein</fullName>
    </submittedName>
</protein>
<accession>A0ACC1JQP5</accession>